<proteinExistence type="predicted"/>
<keyword evidence="5" id="KW-0732">Signal</keyword>
<dbReference type="InterPro" id="IPR015915">
    <property type="entry name" value="Kelch-typ_b-propeller"/>
</dbReference>
<feature type="compositionally biased region" description="Polar residues" evidence="3">
    <location>
        <begin position="700"/>
        <end position="719"/>
    </location>
</feature>
<evidence type="ECO:0000256" key="5">
    <source>
        <dbReference type="SAM" id="SignalP"/>
    </source>
</evidence>
<feature type="region of interest" description="Disordered" evidence="3">
    <location>
        <begin position="536"/>
        <end position="662"/>
    </location>
</feature>
<keyword evidence="4" id="KW-1133">Transmembrane helix</keyword>
<dbReference type="SUPFAM" id="SSF117281">
    <property type="entry name" value="Kelch motif"/>
    <property type="match status" value="1"/>
</dbReference>
<reference evidence="6" key="2">
    <citation type="submission" date="2023-01" db="EMBL/GenBank/DDBJ databases">
        <authorList>
            <person name="Petersen C."/>
        </authorList>
    </citation>
    <scope>NUCLEOTIDE SEQUENCE</scope>
    <source>
        <strain evidence="6">IBT 17514</strain>
    </source>
</reference>
<dbReference type="AlphaFoldDB" id="A0AAD6HLP7"/>
<dbReference type="PANTHER" id="PTHR46228">
    <property type="entry name" value="KELCH DOMAIN-CONTAINING PROTEIN"/>
    <property type="match status" value="1"/>
</dbReference>
<keyword evidence="1" id="KW-0880">Kelch repeat</keyword>
<feature type="compositionally biased region" description="Low complexity" evidence="3">
    <location>
        <begin position="616"/>
        <end position="633"/>
    </location>
</feature>
<gene>
    <name evidence="6" type="ORF">N7493_006656</name>
</gene>
<keyword evidence="2" id="KW-0677">Repeat</keyword>
<feature type="region of interest" description="Disordered" evidence="3">
    <location>
        <begin position="694"/>
        <end position="725"/>
    </location>
</feature>
<organism evidence="6 7">
    <name type="scientific">Penicillium malachiteum</name>
    <dbReference type="NCBI Taxonomy" id="1324776"/>
    <lineage>
        <taxon>Eukaryota</taxon>
        <taxon>Fungi</taxon>
        <taxon>Dikarya</taxon>
        <taxon>Ascomycota</taxon>
        <taxon>Pezizomycotina</taxon>
        <taxon>Eurotiomycetes</taxon>
        <taxon>Eurotiomycetidae</taxon>
        <taxon>Eurotiales</taxon>
        <taxon>Aspergillaceae</taxon>
        <taxon>Penicillium</taxon>
    </lineage>
</organism>
<dbReference type="PANTHER" id="PTHR46228:SF2">
    <property type="entry name" value="KELCH REPEAT PROTEIN (AFU_ORTHOLOGUE AFUA_4G14350)"/>
    <property type="match status" value="1"/>
</dbReference>
<comment type="caution">
    <text evidence="6">The sequence shown here is derived from an EMBL/GenBank/DDBJ whole genome shotgun (WGS) entry which is preliminary data.</text>
</comment>
<feature type="signal peptide" evidence="5">
    <location>
        <begin position="1"/>
        <end position="19"/>
    </location>
</feature>
<feature type="compositionally biased region" description="Polar residues" evidence="3">
    <location>
        <begin position="636"/>
        <end position="648"/>
    </location>
</feature>
<evidence type="ECO:0000313" key="6">
    <source>
        <dbReference type="EMBL" id="KAJ5724928.1"/>
    </source>
</evidence>
<evidence type="ECO:0008006" key="8">
    <source>
        <dbReference type="Google" id="ProtNLM"/>
    </source>
</evidence>
<protein>
    <recommendedName>
        <fullName evidence="8">Galactose oxidase/kelch, beta-propeller</fullName>
    </recommendedName>
</protein>
<evidence type="ECO:0000256" key="2">
    <source>
        <dbReference type="ARBA" id="ARBA00022737"/>
    </source>
</evidence>
<dbReference type="Gene3D" id="2.120.10.80">
    <property type="entry name" value="Kelch-type beta propeller"/>
    <property type="match status" value="1"/>
</dbReference>
<sequence>MSLLGILGTLLAVIGPAAASCSTDSYYVETSWSICNWLSPRVNIVHDIVYIDGGDLVNQLVYSNNCTQISDDDNYSGYVYTLDLSKSWNTSSNFSNVMGTLEMAGGGGSNVDPTYVDGVLFANDNEWIGYGGQGVPASNDEVPSGDEVLGYEAYQGDSDIQDWNAMWWTTDLPDNVTNYITNGAGVSAPSENMGFYFSGMHAPGWESFTWPATDVANITADTFVTVNMTVMRSEVWDNVTLPSNIQGRANAELVWVPVSTNGVVVAIGGVINPAELYIELSSEQETESKDVSPGFMEQIPVYDVGTQTWYLQNTTGDTPPQLTQFCSVLASASDGSSHNIYIYGGYNGYNYASNPYDDVYILSLPSFKWVKAYNGTTEHARMGHRCVKPYPDQMLSIAGMRIDTSYCLDGGIITTFNLNNLTFQDTYDPSVWSEYKVPDILIAEIGGDASGGATTTSPGTWDNSSLAGIFDTKYTKTITSYYPYNTTTTTDTSTSSGGKGFAKWKAAVIGVLVGLFVVGLIVVGLWFWLRRRQRRELEKEPRPSEADGTERLTSMYGGGPVSPVAGPQSVSTGQETSLGAYTGHESVSTSVSPGTVESGGGIVHEMHDSSPVELPTQFNNTSTTTTAETSDFARGSSPSPISPQTPDTESGHSFLAGGVSGHHRTLSTRSIDNVVSARLSHFQESFDGTTTTFTHKHQGSEVSEISGSSNAGDRTQINETIHENE</sequence>
<dbReference type="Proteomes" id="UP001215712">
    <property type="component" value="Unassembled WGS sequence"/>
</dbReference>
<feature type="compositionally biased region" description="Basic and acidic residues" evidence="3">
    <location>
        <begin position="536"/>
        <end position="550"/>
    </location>
</feature>
<keyword evidence="4" id="KW-0812">Transmembrane</keyword>
<dbReference type="EMBL" id="JAQJAN010000008">
    <property type="protein sequence ID" value="KAJ5724928.1"/>
    <property type="molecule type" value="Genomic_DNA"/>
</dbReference>
<evidence type="ECO:0000256" key="1">
    <source>
        <dbReference type="ARBA" id="ARBA00022441"/>
    </source>
</evidence>
<feature type="transmembrane region" description="Helical" evidence="4">
    <location>
        <begin position="506"/>
        <end position="529"/>
    </location>
</feature>
<keyword evidence="4" id="KW-0472">Membrane</keyword>
<feature type="compositionally biased region" description="Polar residues" evidence="3">
    <location>
        <begin position="568"/>
        <end position="595"/>
    </location>
</feature>
<feature type="chain" id="PRO_5042051039" description="Galactose oxidase/kelch, beta-propeller" evidence="5">
    <location>
        <begin position="20"/>
        <end position="725"/>
    </location>
</feature>
<name>A0AAD6HLP7_9EURO</name>
<accession>A0AAD6HLP7</accession>
<evidence type="ECO:0000313" key="7">
    <source>
        <dbReference type="Proteomes" id="UP001215712"/>
    </source>
</evidence>
<reference evidence="6" key="1">
    <citation type="journal article" date="2023" name="IMA Fungus">
        <title>Comparative genomic study of the Penicillium genus elucidates a diverse pangenome and 15 lateral gene transfer events.</title>
        <authorList>
            <person name="Petersen C."/>
            <person name="Sorensen T."/>
            <person name="Nielsen M.R."/>
            <person name="Sondergaard T.E."/>
            <person name="Sorensen J.L."/>
            <person name="Fitzpatrick D.A."/>
            <person name="Frisvad J.C."/>
            <person name="Nielsen K.L."/>
        </authorList>
    </citation>
    <scope>NUCLEOTIDE SEQUENCE</scope>
    <source>
        <strain evidence="6">IBT 17514</strain>
    </source>
</reference>
<evidence type="ECO:0000256" key="4">
    <source>
        <dbReference type="SAM" id="Phobius"/>
    </source>
</evidence>
<evidence type="ECO:0000256" key="3">
    <source>
        <dbReference type="SAM" id="MobiDB-lite"/>
    </source>
</evidence>
<keyword evidence="7" id="KW-1185">Reference proteome</keyword>